<name>A0A0U4B1L1_9CAUD</name>
<dbReference type="InterPro" id="IPR056951">
    <property type="entry name" value="Phage_connect_2"/>
</dbReference>
<dbReference type="RefSeq" id="YP_009603378.1">
    <property type="nucleotide sequence ID" value="NC_041951.1"/>
</dbReference>
<proteinExistence type="predicted"/>
<accession>A0A0U4B1L1</accession>
<dbReference type="KEGG" id="vg:40079258"/>
<dbReference type="GeneID" id="40079258"/>
<keyword evidence="2" id="KW-1185">Reference proteome</keyword>
<dbReference type="OrthoDB" id="18477at10239"/>
<organism evidence="1 2">
    <name type="scientific">Arthrobacter phage CapnMurica</name>
    <dbReference type="NCBI Taxonomy" id="1772294"/>
    <lineage>
        <taxon>Viruses</taxon>
        <taxon>Duplodnaviria</taxon>
        <taxon>Heunggongvirae</taxon>
        <taxon>Uroviricota</taxon>
        <taxon>Caudoviricetes</taxon>
        <taxon>Gordonvirus</taxon>
        <taxon>Gordonvirus captnmurica</taxon>
    </lineage>
</organism>
<dbReference type="EMBL" id="KU160641">
    <property type="protein sequence ID" value="ALY08605.1"/>
    <property type="molecule type" value="Genomic_DNA"/>
</dbReference>
<gene>
    <name evidence="1" type="primary">5</name>
    <name evidence="1" type="ORF">CAPNMURICA_5</name>
</gene>
<reference evidence="1 2" key="1">
    <citation type="submission" date="2015-11" db="EMBL/GenBank/DDBJ databases">
        <authorList>
            <person name="Amegashie A.K."/>
            <person name="Borst K.R."/>
            <person name="Casazza W.J."/>
            <person name="Chen K.H."/>
            <person name="Evans D.R."/>
            <person name="Huang J."/>
            <person name="Kaku B.M."/>
            <person name="Khetarpal S.K."/>
            <person name="Keifer M.E."/>
            <person name="Kolev H.M."/>
            <person name="McDonald H.N."/>
            <person name="Nkangabwa M.S."/>
            <person name="Rickstrew G.A."/>
            <person name="Schlossman J.R."/>
            <person name="Tender C.M."/>
            <person name="Thomas C.G."/>
            <person name="Vanderveen L.N."/>
            <person name="Varma R.N."/>
            <person name="Wong N."/>
            <person name="Zhang C.W."/>
            <person name="Cutting C.L."/>
            <person name="Davison P.A."/>
            <person name="Braun M.A."/>
            <person name="Lopez A.J."/>
            <person name="Jarvik J.W."/>
            <person name="Bradley K.W."/>
            <person name="Asai D.J."/>
            <person name="Bowman C.A."/>
            <person name="Russell D.A."/>
            <person name="Pope W.H."/>
            <person name="Jacobs-Sera D."/>
            <person name="Hendrix R.W."/>
            <person name="Hatfull G.F."/>
        </authorList>
    </citation>
    <scope>NUCLEOTIDE SEQUENCE [LARGE SCALE GENOMIC DNA]</scope>
</reference>
<dbReference type="Proteomes" id="UP000222888">
    <property type="component" value="Segment"/>
</dbReference>
<evidence type="ECO:0000313" key="2">
    <source>
        <dbReference type="Proteomes" id="UP000222888"/>
    </source>
</evidence>
<sequence>MRNRRLHSVRTHCVGYGADDDHSVRLRDNVRESLVSNTDSILDTTKKLLGFESDYTAFDLDIITHINSVFTTLQSLGVGPEEGFMITDKEAVWDEFTGLDMINSVKSYIFMRVRLMFDPPTTSFHLESLNKMAQEIEWRLSAQAEEVNNTWQTITPTISSNIMGSKE</sequence>
<protein>
    <submittedName>
        <fullName evidence="1">Uncharacterized protein</fullName>
    </submittedName>
</protein>
<dbReference type="Pfam" id="PF24829">
    <property type="entry name" value="Phage_connect_2"/>
    <property type="match status" value="1"/>
</dbReference>
<evidence type="ECO:0000313" key="1">
    <source>
        <dbReference type="EMBL" id="ALY08605.1"/>
    </source>
</evidence>